<dbReference type="AlphaFoldDB" id="A0A5B7FXA8"/>
<organism evidence="1 2">
    <name type="scientific">Portunus trituberculatus</name>
    <name type="common">Swimming crab</name>
    <name type="synonym">Neptunus trituberculatus</name>
    <dbReference type="NCBI Taxonomy" id="210409"/>
    <lineage>
        <taxon>Eukaryota</taxon>
        <taxon>Metazoa</taxon>
        <taxon>Ecdysozoa</taxon>
        <taxon>Arthropoda</taxon>
        <taxon>Crustacea</taxon>
        <taxon>Multicrustacea</taxon>
        <taxon>Malacostraca</taxon>
        <taxon>Eumalacostraca</taxon>
        <taxon>Eucarida</taxon>
        <taxon>Decapoda</taxon>
        <taxon>Pleocyemata</taxon>
        <taxon>Brachyura</taxon>
        <taxon>Eubrachyura</taxon>
        <taxon>Portunoidea</taxon>
        <taxon>Portunidae</taxon>
        <taxon>Portuninae</taxon>
        <taxon>Portunus</taxon>
    </lineage>
</organism>
<keyword evidence="2" id="KW-1185">Reference proteome</keyword>
<reference evidence="1 2" key="1">
    <citation type="submission" date="2019-05" db="EMBL/GenBank/DDBJ databases">
        <title>Another draft genome of Portunus trituberculatus and its Hox gene families provides insights of decapod evolution.</title>
        <authorList>
            <person name="Jeong J.-H."/>
            <person name="Song I."/>
            <person name="Kim S."/>
            <person name="Choi T."/>
            <person name="Kim D."/>
            <person name="Ryu S."/>
            <person name="Kim W."/>
        </authorList>
    </citation>
    <scope>NUCLEOTIDE SEQUENCE [LARGE SCALE GENOMIC DNA]</scope>
    <source>
        <tissue evidence="1">Muscle</tissue>
    </source>
</reference>
<protein>
    <submittedName>
        <fullName evidence="1">Uncharacterized protein</fullName>
    </submittedName>
</protein>
<accession>A0A5B7FXA8</accession>
<dbReference type="Proteomes" id="UP000324222">
    <property type="component" value="Unassembled WGS sequence"/>
</dbReference>
<comment type="caution">
    <text evidence="1">The sequence shown here is derived from an EMBL/GenBank/DDBJ whole genome shotgun (WGS) entry which is preliminary data.</text>
</comment>
<evidence type="ECO:0000313" key="2">
    <source>
        <dbReference type="Proteomes" id="UP000324222"/>
    </source>
</evidence>
<proteinExistence type="predicted"/>
<gene>
    <name evidence="1" type="ORF">E2C01_044039</name>
</gene>
<evidence type="ECO:0000313" key="1">
    <source>
        <dbReference type="EMBL" id="MPC50216.1"/>
    </source>
</evidence>
<sequence length="42" mass="4683">MSPYVFLNTISWPEVALLIVKFLGSEPNVVSTRSIMDVVKSN</sequence>
<dbReference type="EMBL" id="VSRR010009354">
    <property type="protein sequence ID" value="MPC50216.1"/>
    <property type="molecule type" value="Genomic_DNA"/>
</dbReference>
<name>A0A5B7FXA8_PORTR</name>